<dbReference type="InterPro" id="IPR012675">
    <property type="entry name" value="Beta-grasp_dom_sf"/>
</dbReference>
<dbReference type="PROSITE" id="PS00814">
    <property type="entry name" value="ADX"/>
    <property type="match status" value="1"/>
</dbReference>
<comment type="similarity">
    <text evidence="1">Belongs to the adrenodoxin/putidaredoxin family.</text>
</comment>
<dbReference type="InterPro" id="IPR018298">
    <property type="entry name" value="Adrenodoxin_Fe-S_BS"/>
</dbReference>
<keyword evidence="4" id="KW-0408">Iron</keyword>
<comment type="caution">
    <text evidence="8">The sequence shown here is derived from an EMBL/GenBank/DDBJ whole genome shotgun (WGS) entry which is preliminary data.</text>
</comment>
<keyword evidence="9" id="KW-1185">Reference proteome</keyword>
<dbReference type="PANTHER" id="PTHR23426">
    <property type="entry name" value="FERREDOXIN/ADRENODOXIN"/>
    <property type="match status" value="1"/>
</dbReference>
<dbReference type="PROSITE" id="PS51085">
    <property type="entry name" value="2FE2S_FER_2"/>
    <property type="match status" value="1"/>
</dbReference>
<dbReference type="PRINTS" id="PR00355">
    <property type="entry name" value="ADRENODOXIN"/>
</dbReference>
<reference evidence="9" key="1">
    <citation type="journal article" date="2019" name="Int. J. Syst. Evol. Microbiol.">
        <title>The Global Catalogue of Microorganisms (GCM) 10K type strain sequencing project: providing services to taxonomists for standard genome sequencing and annotation.</title>
        <authorList>
            <consortium name="The Broad Institute Genomics Platform"/>
            <consortium name="The Broad Institute Genome Sequencing Center for Infectious Disease"/>
            <person name="Wu L."/>
            <person name="Ma J."/>
        </authorList>
    </citation>
    <scope>NUCLEOTIDE SEQUENCE [LARGE SCALE GENOMIC DNA]</scope>
    <source>
        <strain evidence="9">ICMP 19515</strain>
    </source>
</reference>
<keyword evidence="3" id="KW-0479">Metal-binding</keyword>
<dbReference type="InterPro" id="IPR001041">
    <property type="entry name" value="2Fe-2S_ferredoxin-type"/>
</dbReference>
<evidence type="ECO:0000256" key="1">
    <source>
        <dbReference type="ARBA" id="ARBA00010914"/>
    </source>
</evidence>
<comment type="cofactor">
    <cofactor evidence="6">
        <name>[2Fe-2S] cluster</name>
        <dbReference type="ChEBI" id="CHEBI:190135"/>
    </cofactor>
</comment>
<accession>A0ABV7MPA0</accession>
<keyword evidence="2" id="KW-0001">2Fe-2S</keyword>
<name>A0ABV7MPA0_9HYPH</name>
<dbReference type="InterPro" id="IPR036010">
    <property type="entry name" value="2Fe-2S_ferredoxin-like_sf"/>
</dbReference>
<dbReference type="PANTHER" id="PTHR23426:SF67">
    <property type="entry name" value="2FE-2S FERREDOXIN-TYPE DOMAIN-CONTAINING PROTEIN"/>
    <property type="match status" value="1"/>
</dbReference>
<proteinExistence type="inferred from homology"/>
<feature type="domain" description="2Fe-2S ferredoxin-type" evidence="7">
    <location>
        <begin position="2"/>
        <end position="106"/>
    </location>
</feature>
<evidence type="ECO:0000313" key="9">
    <source>
        <dbReference type="Proteomes" id="UP001595648"/>
    </source>
</evidence>
<dbReference type="Proteomes" id="UP001595648">
    <property type="component" value="Unassembled WGS sequence"/>
</dbReference>
<evidence type="ECO:0000256" key="4">
    <source>
        <dbReference type="ARBA" id="ARBA00023004"/>
    </source>
</evidence>
<evidence type="ECO:0000259" key="7">
    <source>
        <dbReference type="PROSITE" id="PS51085"/>
    </source>
</evidence>
<evidence type="ECO:0000256" key="3">
    <source>
        <dbReference type="ARBA" id="ARBA00022723"/>
    </source>
</evidence>
<gene>
    <name evidence="8" type="ORF">ACFOJ9_18485</name>
</gene>
<evidence type="ECO:0000313" key="8">
    <source>
        <dbReference type="EMBL" id="MFC3323733.1"/>
    </source>
</evidence>
<dbReference type="InterPro" id="IPR001055">
    <property type="entry name" value="Adrenodoxin-like"/>
</dbReference>
<keyword evidence="5" id="KW-0411">Iron-sulfur</keyword>
<dbReference type="Gene3D" id="3.10.20.30">
    <property type="match status" value="1"/>
</dbReference>
<dbReference type="EMBL" id="JBHRVD010000001">
    <property type="protein sequence ID" value="MFC3323733.1"/>
    <property type="molecule type" value="Genomic_DNA"/>
</dbReference>
<sequence length="112" mass="12077">MAKICFMKEDRVLCVVEGADGQSLMEVAVANGIPGIVGECGGSLVCATCHLYVERGPVENLSPRSAMEEDMLELADTQVETTSRLGCQIVVSRMIEGLVVRRGDDIEWASDD</sequence>
<organism evidence="8 9">
    <name type="scientific">Mesorhizobium cantuariense</name>
    <dbReference type="NCBI Taxonomy" id="1300275"/>
    <lineage>
        <taxon>Bacteria</taxon>
        <taxon>Pseudomonadati</taxon>
        <taxon>Pseudomonadota</taxon>
        <taxon>Alphaproteobacteria</taxon>
        <taxon>Hyphomicrobiales</taxon>
        <taxon>Phyllobacteriaceae</taxon>
        <taxon>Mesorhizobium</taxon>
    </lineage>
</organism>
<evidence type="ECO:0000256" key="5">
    <source>
        <dbReference type="ARBA" id="ARBA00023014"/>
    </source>
</evidence>
<dbReference type="Pfam" id="PF00111">
    <property type="entry name" value="Fer2"/>
    <property type="match status" value="1"/>
</dbReference>
<dbReference type="RefSeq" id="WP_378980327.1">
    <property type="nucleotide sequence ID" value="NZ_JBHRVD010000001.1"/>
</dbReference>
<evidence type="ECO:0000256" key="2">
    <source>
        <dbReference type="ARBA" id="ARBA00022714"/>
    </source>
</evidence>
<dbReference type="SUPFAM" id="SSF54292">
    <property type="entry name" value="2Fe-2S ferredoxin-like"/>
    <property type="match status" value="1"/>
</dbReference>
<evidence type="ECO:0000256" key="6">
    <source>
        <dbReference type="ARBA" id="ARBA00034078"/>
    </source>
</evidence>
<protein>
    <submittedName>
        <fullName evidence="8">2Fe-2S iron-sulfur cluster-binding protein</fullName>
    </submittedName>
</protein>